<comment type="caution">
    <text evidence="2">The sequence shown here is derived from an EMBL/GenBank/DDBJ whole genome shotgun (WGS) entry which is preliminary data.</text>
</comment>
<dbReference type="InterPro" id="IPR036844">
    <property type="entry name" value="Hint_dom_sf"/>
</dbReference>
<dbReference type="EMBL" id="JAKZEU010000006">
    <property type="protein sequence ID" value="MCQ0971870.1"/>
    <property type="molecule type" value="Genomic_DNA"/>
</dbReference>
<protein>
    <submittedName>
        <fullName evidence="2">Hint domain-containing protein</fullName>
    </submittedName>
</protein>
<evidence type="ECO:0000259" key="1">
    <source>
        <dbReference type="Pfam" id="PF13403"/>
    </source>
</evidence>
<accession>A0ABT1MU85</accession>
<organism evidence="2 3">
    <name type="scientific">Paracoccus albicereus</name>
    <dbReference type="NCBI Taxonomy" id="2922394"/>
    <lineage>
        <taxon>Bacteria</taxon>
        <taxon>Pseudomonadati</taxon>
        <taxon>Pseudomonadota</taxon>
        <taxon>Alphaproteobacteria</taxon>
        <taxon>Rhodobacterales</taxon>
        <taxon>Paracoccaceae</taxon>
        <taxon>Paracoccus</taxon>
    </lineage>
</organism>
<gene>
    <name evidence="2" type="ORF">MLD63_15720</name>
</gene>
<evidence type="ECO:0000313" key="3">
    <source>
        <dbReference type="Proteomes" id="UP001203945"/>
    </source>
</evidence>
<dbReference type="InterPro" id="IPR028992">
    <property type="entry name" value="Hedgehog/Intein_dom"/>
</dbReference>
<dbReference type="SUPFAM" id="SSF51294">
    <property type="entry name" value="Hedgehog/intein (Hint) domain"/>
    <property type="match status" value="1"/>
</dbReference>
<dbReference type="RefSeq" id="WP_255330876.1">
    <property type="nucleotide sequence ID" value="NZ_JAKZEU010000006.1"/>
</dbReference>
<feature type="domain" description="Hedgehog/Intein (Hint)" evidence="1">
    <location>
        <begin position="183"/>
        <end position="328"/>
    </location>
</feature>
<keyword evidence="3" id="KW-1185">Reference proteome</keyword>
<reference evidence="2 3" key="1">
    <citation type="submission" date="2022-03" db="EMBL/GenBank/DDBJ databases">
        <authorList>
            <person name="He Y."/>
        </authorList>
    </citation>
    <scope>NUCLEOTIDE SEQUENCE [LARGE SCALE GENOMIC DNA]</scope>
    <source>
        <strain evidence="2 3">TK19116</strain>
    </source>
</reference>
<dbReference type="Proteomes" id="UP001203945">
    <property type="component" value="Unassembled WGS sequence"/>
</dbReference>
<sequence>MDYKILVLTISTPVPTGSSSPGRYEPWFNASRITMPDAKLSTITVSDSDGKLENVQLAVTETEQRLVESATFGSGGNATTIAAGTQLNYAFNSIIRDDAGNEFLVTFPRIGTGLTPSEIGGKTSVLVFPRPVKNADGTVKLGADGKPVFPQFDPARTFTYAGRDQYSSTNYGLSYSYPSAVDCFAAGTLIDTLFGPRPVEQLRVGDMIRTRDNGMRWLSWIGGTRVDAARLDLQPNLRPIRIAAGALGHRLPFADLILSPQHRVLVRSAITQRMFGEVEILVAAKHLVGMPGIEVIVPDDGVTYFHMLFDGHELVLSNGAWTESLFTGAQALEAVGDSARREIVALFPHLSDPDFRPEGARRFLKGREGRQLAERHRKNGKALCDTLAI</sequence>
<name>A0ABT1MU85_9RHOB</name>
<dbReference type="Pfam" id="PF13403">
    <property type="entry name" value="Hint_2"/>
    <property type="match status" value="1"/>
</dbReference>
<evidence type="ECO:0000313" key="2">
    <source>
        <dbReference type="EMBL" id="MCQ0971870.1"/>
    </source>
</evidence>
<proteinExistence type="predicted"/>
<dbReference type="Gene3D" id="2.170.16.10">
    <property type="entry name" value="Hedgehog/Intein (Hint) domain"/>
    <property type="match status" value="1"/>
</dbReference>